<accession>A0ABM1QFH5</accession>
<protein>
    <submittedName>
        <fullName evidence="2">Uncharacterized protein LOC109126433</fullName>
    </submittedName>
</protein>
<evidence type="ECO:0000313" key="1">
    <source>
        <dbReference type="Proteomes" id="UP000694864"/>
    </source>
</evidence>
<organism evidence="1 2">
    <name type="scientific">Camelina sativa</name>
    <name type="common">False flax</name>
    <name type="synonym">Myagrum sativum</name>
    <dbReference type="NCBI Taxonomy" id="90675"/>
    <lineage>
        <taxon>Eukaryota</taxon>
        <taxon>Viridiplantae</taxon>
        <taxon>Streptophyta</taxon>
        <taxon>Embryophyta</taxon>
        <taxon>Tracheophyta</taxon>
        <taxon>Spermatophyta</taxon>
        <taxon>Magnoliopsida</taxon>
        <taxon>eudicotyledons</taxon>
        <taxon>Gunneridae</taxon>
        <taxon>Pentapetalae</taxon>
        <taxon>rosids</taxon>
        <taxon>malvids</taxon>
        <taxon>Brassicales</taxon>
        <taxon>Brassicaceae</taxon>
        <taxon>Camelineae</taxon>
        <taxon>Camelina</taxon>
    </lineage>
</organism>
<proteinExistence type="predicted"/>
<dbReference type="Proteomes" id="UP000694864">
    <property type="component" value="Chromosome 9"/>
</dbReference>
<reference evidence="1" key="1">
    <citation type="journal article" date="2014" name="Nat. Commun.">
        <title>The emerging biofuel crop Camelina sativa retains a highly undifferentiated hexaploid genome structure.</title>
        <authorList>
            <person name="Kagale S."/>
            <person name="Koh C."/>
            <person name="Nixon J."/>
            <person name="Bollina V."/>
            <person name="Clarke W.E."/>
            <person name="Tuteja R."/>
            <person name="Spillane C."/>
            <person name="Robinson S.J."/>
            <person name="Links M.G."/>
            <person name="Clarke C."/>
            <person name="Higgins E.E."/>
            <person name="Huebert T."/>
            <person name="Sharpe A.G."/>
            <person name="Parkin I.A."/>
        </authorList>
    </citation>
    <scope>NUCLEOTIDE SEQUENCE [LARGE SCALE GENOMIC DNA]</scope>
    <source>
        <strain evidence="1">cv. DH55</strain>
    </source>
</reference>
<gene>
    <name evidence="2" type="primary">LOC109126433</name>
</gene>
<dbReference type="RefSeq" id="XP_019085513.1">
    <property type="nucleotide sequence ID" value="XM_019229968.1"/>
</dbReference>
<name>A0ABM1QFH5_CAMSA</name>
<reference evidence="2" key="2">
    <citation type="submission" date="2025-08" db="UniProtKB">
        <authorList>
            <consortium name="RefSeq"/>
        </authorList>
    </citation>
    <scope>IDENTIFICATION</scope>
    <source>
        <tissue evidence="2">Leaf</tissue>
    </source>
</reference>
<evidence type="ECO:0000313" key="2">
    <source>
        <dbReference type="RefSeq" id="XP_019085513.1"/>
    </source>
</evidence>
<keyword evidence="1" id="KW-1185">Reference proteome</keyword>
<sequence>MKYIFTQAELNLRQRRCIELVGDYDLYITYHPSKANCVADALSRKRAASAQEHVMESLESDVGLVNASKGAGSEYKVYANGTILVHGQVRLTRDVASWVVRYDTCKLVKAEHQVVGGLL</sequence>
<dbReference type="GeneID" id="109126433"/>